<dbReference type="eggNOG" id="ENOG50334PR">
    <property type="taxonomic scope" value="Bacteria"/>
</dbReference>
<keyword evidence="3" id="KW-1185">Reference proteome</keyword>
<evidence type="ECO:0000259" key="1">
    <source>
        <dbReference type="Pfam" id="PF05239"/>
    </source>
</evidence>
<feature type="domain" description="PRC-barrel" evidence="1">
    <location>
        <begin position="20"/>
        <end position="63"/>
    </location>
</feature>
<dbReference type="EMBL" id="CP001854">
    <property type="protein sequence ID" value="ADB48654.1"/>
    <property type="molecule type" value="Genomic_DNA"/>
</dbReference>
<dbReference type="KEGG" id="cwo:Cwoe_0218"/>
<proteinExistence type="predicted"/>
<protein>
    <recommendedName>
        <fullName evidence="1">PRC-barrel domain-containing protein</fullName>
    </recommendedName>
</protein>
<sequence length="122" mass="13254">MLRLMDDLGAPTSYLALATGVPVHDADGKRIGTVEHVLADDAEDVFDGIVVDTRSGPGGLRFADADQVERLYERGVVLKVGEDELHDPEPGAAVIDVDPADLDESPLTARLRRAWDWISGRY</sequence>
<dbReference type="AlphaFoldDB" id="D3F576"/>
<dbReference type="Pfam" id="PF05239">
    <property type="entry name" value="PRC"/>
    <property type="match status" value="1"/>
</dbReference>
<dbReference type="STRING" id="469383.Cwoe_0218"/>
<evidence type="ECO:0000313" key="2">
    <source>
        <dbReference type="EMBL" id="ADB48654.1"/>
    </source>
</evidence>
<dbReference type="SUPFAM" id="SSF50346">
    <property type="entry name" value="PRC-barrel domain"/>
    <property type="match status" value="1"/>
</dbReference>
<dbReference type="InterPro" id="IPR011033">
    <property type="entry name" value="PRC_barrel-like_sf"/>
</dbReference>
<organism evidence="2 3">
    <name type="scientific">Conexibacter woesei (strain DSM 14684 / CCUG 47730 / CIP 108061 / JCM 11494 / NBRC 100937 / ID131577)</name>
    <dbReference type="NCBI Taxonomy" id="469383"/>
    <lineage>
        <taxon>Bacteria</taxon>
        <taxon>Bacillati</taxon>
        <taxon>Actinomycetota</taxon>
        <taxon>Thermoleophilia</taxon>
        <taxon>Solirubrobacterales</taxon>
        <taxon>Conexibacteraceae</taxon>
        <taxon>Conexibacter</taxon>
    </lineage>
</organism>
<reference evidence="3" key="2">
    <citation type="submission" date="2010-01" db="EMBL/GenBank/DDBJ databases">
        <title>The complete genome of Conexibacter woesei DSM 14684.</title>
        <authorList>
            <consortium name="US DOE Joint Genome Institute (JGI-PGF)"/>
            <person name="Lucas S."/>
            <person name="Copeland A."/>
            <person name="Lapidus A."/>
            <person name="Glavina del Rio T."/>
            <person name="Dalin E."/>
            <person name="Tice H."/>
            <person name="Bruce D."/>
            <person name="Goodwin L."/>
            <person name="Pitluck S."/>
            <person name="Kyrpides N."/>
            <person name="Mavromatis K."/>
            <person name="Ivanova N."/>
            <person name="Mikhailova N."/>
            <person name="Chertkov O."/>
            <person name="Brettin T."/>
            <person name="Detter J.C."/>
            <person name="Han C."/>
            <person name="Larimer F."/>
            <person name="Land M."/>
            <person name="Hauser L."/>
            <person name="Markowitz V."/>
            <person name="Cheng J.-F."/>
            <person name="Hugenholtz P."/>
            <person name="Woyke T."/>
            <person name="Wu D."/>
            <person name="Pukall R."/>
            <person name="Steenblock K."/>
            <person name="Schneider S."/>
            <person name="Klenk H.-P."/>
            <person name="Eisen J.A."/>
        </authorList>
    </citation>
    <scope>NUCLEOTIDE SEQUENCE [LARGE SCALE GENOMIC DNA]</scope>
    <source>
        <strain evidence="3">DSM 14684 / CIP 108061 / JCM 11494 / NBRC 100937 / ID131577</strain>
    </source>
</reference>
<dbReference type="Proteomes" id="UP000008229">
    <property type="component" value="Chromosome"/>
</dbReference>
<dbReference type="HOGENOM" id="CLU_2115736_0_0_11"/>
<accession>D3F576</accession>
<name>D3F576_CONWI</name>
<evidence type="ECO:0000313" key="3">
    <source>
        <dbReference type="Proteomes" id="UP000008229"/>
    </source>
</evidence>
<gene>
    <name evidence="2" type="ordered locus">Cwoe_0218</name>
</gene>
<dbReference type="InterPro" id="IPR027275">
    <property type="entry name" value="PRC-brl_dom"/>
</dbReference>
<reference evidence="2 3" key="1">
    <citation type="journal article" date="2010" name="Stand. Genomic Sci.">
        <title>Complete genome sequence of Conexibacter woesei type strain (ID131577).</title>
        <authorList>
            <person name="Pukall R."/>
            <person name="Lapidus A."/>
            <person name="Glavina Del Rio T."/>
            <person name="Copeland A."/>
            <person name="Tice H."/>
            <person name="Cheng J.-F."/>
            <person name="Lucas S."/>
            <person name="Chen F."/>
            <person name="Nolan M."/>
            <person name="Bruce D."/>
            <person name="Goodwin L."/>
            <person name="Pitluck S."/>
            <person name="Mavromatis K."/>
            <person name="Ivanova N."/>
            <person name="Ovchinnikova G."/>
            <person name="Pati A."/>
            <person name="Chen A."/>
            <person name="Palaniappan K."/>
            <person name="Land M."/>
            <person name="Hauser L."/>
            <person name="Chang Y.-J."/>
            <person name="Jeffries C.D."/>
            <person name="Chain P."/>
            <person name="Meincke L."/>
            <person name="Sims D."/>
            <person name="Brettin T."/>
            <person name="Detter J.C."/>
            <person name="Rohde M."/>
            <person name="Goeker M."/>
            <person name="Bristow J."/>
            <person name="Eisen J.A."/>
            <person name="Markowitz V."/>
            <person name="Kyrpides N.C."/>
            <person name="Klenk H.-P."/>
            <person name="Hugenholtz P."/>
        </authorList>
    </citation>
    <scope>NUCLEOTIDE SEQUENCE [LARGE SCALE GENOMIC DNA]</scope>
    <source>
        <strain evidence="3">DSM 14684 / CIP 108061 / JCM 11494 / NBRC 100937 / ID131577</strain>
    </source>
</reference>